<feature type="compositionally biased region" description="Basic and acidic residues" evidence="2">
    <location>
        <begin position="209"/>
        <end position="221"/>
    </location>
</feature>
<dbReference type="AlphaFoldDB" id="A0A072PSC1"/>
<feature type="region of interest" description="Disordered" evidence="2">
    <location>
        <begin position="183"/>
        <end position="221"/>
    </location>
</feature>
<gene>
    <name evidence="5" type="ORF">A1O9_00979</name>
</gene>
<dbReference type="VEuPathDB" id="FungiDB:A1O9_00979"/>
<dbReference type="EMBL" id="AMGV01000001">
    <property type="protein sequence ID" value="KEF63004.1"/>
    <property type="molecule type" value="Genomic_DNA"/>
</dbReference>
<name>A0A072PSC1_9EURO</name>
<dbReference type="STRING" id="1182545.A0A072PSC1"/>
<dbReference type="InterPro" id="IPR008984">
    <property type="entry name" value="SMAD_FHA_dom_sf"/>
</dbReference>
<comment type="caution">
    <text evidence="5">The sequence shown here is derived from an EMBL/GenBank/DDBJ whole genome shotgun (WGS) entry which is preliminary data.</text>
</comment>
<dbReference type="InterPro" id="IPR051176">
    <property type="entry name" value="Cent_Immune-Sig_Mod"/>
</dbReference>
<dbReference type="RefSeq" id="XP_013265594.1">
    <property type="nucleotide sequence ID" value="XM_013410140.1"/>
</dbReference>
<evidence type="ECO:0000256" key="1">
    <source>
        <dbReference type="SAM" id="Coils"/>
    </source>
</evidence>
<dbReference type="HOGENOM" id="CLU_488311_0_0_1"/>
<keyword evidence="1" id="KW-0175">Coiled coil</keyword>
<dbReference type="InterPro" id="IPR000253">
    <property type="entry name" value="FHA_dom"/>
</dbReference>
<dbReference type="PANTHER" id="PTHR15715:SF37">
    <property type="entry name" value="LD47843P"/>
    <property type="match status" value="1"/>
</dbReference>
<evidence type="ECO:0000313" key="5">
    <source>
        <dbReference type="EMBL" id="KEF63004.1"/>
    </source>
</evidence>
<feature type="domain" description="FHA" evidence="4">
    <location>
        <begin position="12"/>
        <end position="55"/>
    </location>
</feature>
<evidence type="ECO:0000313" key="6">
    <source>
        <dbReference type="Proteomes" id="UP000027920"/>
    </source>
</evidence>
<dbReference type="Gene3D" id="2.60.200.20">
    <property type="match status" value="1"/>
</dbReference>
<evidence type="ECO:0000259" key="4">
    <source>
        <dbReference type="PROSITE" id="PS50006"/>
    </source>
</evidence>
<keyword evidence="3" id="KW-0472">Membrane</keyword>
<evidence type="ECO:0000256" key="3">
    <source>
        <dbReference type="SAM" id="Phobius"/>
    </source>
</evidence>
<dbReference type="PANTHER" id="PTHR15715">
    <property type="entry name" value="CENTROSOMAL PROTEIN OF 170 KDA"/>
    <property type="match status" value="1"/>
</dbReference>
<protein>
    <recommendedName>
        <fullName evidence="4">FHA domain-containing protein</fullName>
    </recommendedName>
</protein>
<feature type="transmembrane region" description="Helical" evidence="3">
    <location>
        <begin position="526"/>
        <end position="551"/>
    </location>
</feature>
<keyword evidence="3" id="KW-0812">Transmembrane</keyword>
<dbReference type="SUPFAM" id="SSF49879">
    <property type="entry name" value="SMAD/FHA domain"/>
    <property type="match status" value="1"/>
</dbReference>
<feature type="coiled-coil region" evidence="1">
    <location>
        <begin position="416"/>
        <end position="443"/>
    </location>
</feature>
<keyword evidence="3" id="KW-1133">Transmembrane helix</keyword>
<organism evidence="5 6">
    <name type="scientific">Exophiala aquamarina CBS 119918</name>
    <dbReference type="NCBI Taxonomy" id="1182545"/>
    <lineage>
        <taxon>Eukaryota</taxon>
        <taxon>Fungi</taxon>
        <taxon>Dikarya</taxon>
        <taxon>Ascomycota</taxon>
        <taxon>Pezizomycotina</taxon>
        <taxon>Eurotiomycetes</taxon>
        <taxon>Chaetothyriomycetidae</taxon>
        <taxon>Chaetothyriales</taxon>
        <taxon>Herpotrichiellaceae</taxon>
        <taxon>Exophiala</taxon>
    </lineage>
</organism>
<sequence>MSGDGGLCPAKDNAWFDSRVMSRSHAIVRAEPHTRLFTIEDINSMHGTQCNGKRLKTEAPQLLVNQDTLVFGADVTRGSCTYPLPLWIPCLLYANFGSAQFRALKVMPPLQPPSFRNTFSADYSEEDMSSSYYPLDNWAAYAEDERSDGDGDDDEVEIVKESVRFPSVEVVIQRRDESVIVSEDSDRASSYFSEGEVDESPTSSPLGLNDDRGDNSCHDSSAKVLHDRENDGQEELAGDFPSPDPAQYVIQAEAVGMRSHSDSLIPASSLGSTYDSGSSSINKPLAQLHPSDAARAPSPSEVAMVKPTPEVIIQQPFLQQAPTYRDVPSYLPDLPGRDSTWDGPSWDLLAPRFVVSGDSCFREFRDAVDAHCMTHPTSQGPPFTSLPTLAAQYPYAPPAQAPDADPTPKCSIAQLLDETKTNNEQERSIKKSLKRRVDEISDNPEENQYFGTHDLTVHNKDLEPEPVVESSQPLCLPAEHKSNVTSIPHLETKAQSAGEMVSEAIETPPRKKAKKDRRRVNDGGSFMKMAAATIAGVAIGTVGTIVGLASLPQDYFV</sequence>
<feature type="region of interest" description="Disordered" evidence="2">
    <location>
        <begin position="502"/>
        <end position="521"/>
    </location>
</feature>
<dbReference type="Pfam" id="PF00498">
    <property type="entry name" value="FHA"/>
    <property type="match status" value="1"/>
</dbReference>
<evidence type="ECO:0000256" key="2">
    <source>
        <dbReference type="SAM" id="MobiDB-lite"/>
    </source>
</evidence>
<reference evidence="5 6" key="1">
    <citation type="submission" date="2013-03" db="EMBL/GenBank/DDBJ databases">
        <title>The Genome Sequence of Exophiala aquamarina CBS 119918.</title>
        <authorList>
            <consortium name="The Broad Institute Genomics Platform"/>
            <person name="Cuomo C."/>
            <person name="de Hoog S."/>
            <person name="Gorbushina A."/>
            <person name="Walker B."/>
            <person name="Young S.K."/>
            <person name="Zeng Q."/>
            <person name="Gargeya S."/>
            <person name="Fitzgerald M."/>
            <person name="Haas B."/>
            <person name="Abouelleil A."/>
            <person name="Allen A.W."/>
            <person name="Alvarado L."/>
            <person name="Arachchi H.M."/>
            <person name="Berlin A.M."/>
            <person name="Chapman S.B."/>
            <person name="Gainer-Dewar J."/>
            <person name="Goldberg J."/>
            <person name="Griggs A."/>
            <person name="Gujja S."/>
            <person name="Hansen M."/>
            <person name="Howarth C."/>
            <person name="Imamovic A."/>
            <person name="Ireland A."/>
            <person name="Larimer J."/>
            <person name="McCowan C."/>
            <person name="Murphy C."/>
            <person name="Pearson M."/>
            <person name="Poon T.W."/>
            <person name="Priest M."/>
            <person name="Roberts A."/>
            <person name="Saif S."/>
            <person name="Shea T."/>
            <person name="Sisk P."/>
            <person name="Sykes S."/>
            <person name="Wortman J."/>
            <person name="Nusbaum C."/>
            <person name="Birren B."/>
        </authorList>
    </citation>
    <scope>NUCLEOTIDE SEQUENCE [LARGE SCALE GENOMIC DNA]</scope>
    <source>
        <strain evidence="5 6">CBS 119918</strain>
    </source>
</reference>
<dbReference type="GO" id="GO:0005737">
    <property type="term" value="C:cytoplasm"/>
    <property type="evidence" value="ECO:0007669"/>
    <property type="project" value="TreeGrafter"/>
</dbReference>
<dbReference type="Proteomes" id="UP000027920">
    <property type="component" value="Unassembled WGS sequence"/>
</dbReference>
<accession>A0A072PSC1</accession>
<dbReference type="OrthoDB" id="4096268at2759"/>
<dbReference type="PROSITE" id="PS50006">
    <property type="entry name" value="FHA_DOMAIN"/>
    <property type="match status" value="1"/>
</dbReference>
<dbReference type="GeneID" id="25275928"/>
<proteinExistence type="predicted"/>
<keyword evidence="6" id="KW-1185">Reference proteome</keyword>